<dbReference type="InterPro" id="IPR051298">
    <property type="entry name" value="Heme_transport/Cell_adhesion"/>
</dbReference>
<dbReference type="Proteomes" id="UP000193920">
    <property type="component" value="Unassembled WGS sequence"/>
</dbReference>
<feature type="signal peptide" evidence="2">
    <location>
        <begin position="1"/>
        <end position="19"/>
    </location>
</feature>
<evidence type="ECO:0000313" key="4">
    <source>
        <dbReference type="EMBL" id="ORY38491.1"/>
    </source>
</evidence>
<feature type="chain" id="PRO_5013005574" description="CBM1 domain-containing protein" evidence="2">
    <location>
        <begin position="20"/>
        <end position="744"/>
    </location>
</feature>
<keyword evidence="1 2" id="KW-0732">Signal</keyword>
<sequence>MNFKIIFCNISLWTTIVSGLTCRYGSTCKTLPSTNNISSLITTTKTLSSSRTISSFTTTTKTLPTIINDPYAIILKDSNKCKEEEISYDVINRVKHHCESKYHGELLASFDYYIDGCYKNLSKGVCNFCINGELNKGNSCTVDEDNKNAFPSEAYNKCVEDGGYLLDNHGYVINTVNNIQHDYNKPVRCFFCAEGYKPYFYNYGFYCKKVNDLQDKYTKFKNLPFLSTSEIPLSPNNSTKLPVINTHHNEDTAFSNETMEKIKDYCENTLHGVAQLRFTISSNFVEYINCNFCNDENLKYDFYHNTCKPIGEDQETMEDENTNCIGDNEISISDYENFIKFCKSNSGVFHINYRRKTKNCYKGAIIKCTYPLFYQSVSILVSKPPKGVYPRTVLVENNKVKRAKTLPNIVNTTTTTNKTLPITKGKTLSNSHTNITAATVTGKTLSNVITTTSKTLPTNSKTLPNIITTTSKTLPTNSKIPPKITITTERQTRICRSEGNYGYCYYCENGIFKDPESLECYPDEKTKAKINLKKEECEAAGYYFVDNSYYGRSNYSCIQCGRNFRYDDKVKECVPKDIECPLENNNYGKEKCKLLGGSNDSDNCNLVSSCIIENNSSFPFMKINTTKTIPKEALTSTTTIATATTKTTKTTTATNTNTNTNTTISLKYCDPQTITITERETLTEKETITITIDEGGEITPTPKEPEEKCSGRYAQCGGTNYQGPTCCQSGSKCVFINEYYSQCL</sequence>
<gene>
    <name evidence="4" type="ORF">LY90DRAFT_704433</name>
</gene>
<dbReference type="Pfam" id="PF00734">
    <property type="entry name" value="CBM_1"/>
    <property type="match status" value="1"/>
</dbReference>
<protein>
    <recommendedName>
        <fullName evidence="3">CBM1 domain-containing protein</fullName>
    </recommendedName>
</protein>
<keyword evidence="5" id="KW-1185">Reference proteome</keyword>
<dbReference type="GO" id="GO:0005975">
    <property type="term" value="P:carbohydrate metabolic process"/>
    <property type="evidence" value="ECO:0007669"/>
    <property type="project" value="InterPro"/>
</dbReference>
<organism evidence="4 5">
    <name type="scientific">Neocallimastix californiae</name>
    <dbReference type="NCBI Taxonomy" id="1754190"/>
    <lineage>
        <taxon>Eukaryota</taxon>
        <taxon>Fungi</taxon>
        <taxon>Fungi incertae sedis</taxon>
        <taxon>Chytridiomycota</taxon>
        <taxon>Chytridiomycota incertae sedis</taxon>
        <taxon>Neocallimastigomycetes</taxon>
        <taxon>Neocallimastigales</taxon>
        <taxon>Neocallimastigaceae</taxon>
        <taxon>Neocallimastix</taxon>
    </lineage>
</organism>
<dbReference type="GO" id="GO:0005576">
    <property type="term" value="C:extracellular region"/>
    <property type="evidence" value="ECO:0007669"/>
    <property type="project" value="InterPro"/>
</dbReference>
<dbReference type="PANTHER" id="PTHR22917">
    <property type="entry name" value="HEMOPEXIN DOMAIN-CONTAINING PROTEIN"/>
    <property type="match status" value="1"/>
</dbReference>
<dbReference type="EMBL" id="MCOG01000136">
    <property type="protein sequence ID" value="ORY38491.1"/>
    <property type="molecule type" value="Genomic_DNA"/>
</dbReference>
<evidence type="ECO:0000256" key="1">
    <source>
        <dbReference type="ARBA" id="ARBA00022729"/>
    </source>
</evidence>
<dbReference type="AlphaFoldDB" id="A0A1Y2BUR3"/>
<evidence type="ECO:0000313" key="5">
    <source>
        <dbReference type="Proteomes" id="UP000193920"/>
    </source>
</evidence>
<evidence type="ECO:0000259" key="3">
    <source>
        <dbReference type="PROSITE" id="PS51164"/>
    </source>
</evidence>
<proteinExistence type="predicted"/>
<dbReference type="PROSITE" id="PS00562">
    <property type="entry name" value="CBM1_1"/>
    <property type="match status" value="1"/>
</dbReference>
<reference evidence="4 5" key="1">
    <citation type="submission" date="2016-08" db="EMBL/GenBank/DDBJ databases">
        <title>A Parts List for Fungal Cellulosomes Revealed by Comparative Genomics.</title>
        <authorList>
            <consortium name="DOE Joint Genome Institute"/>
            <person name="Haitjema C.H."/>
            <person name="Gilmore S.P."/>
            <person name="Henske J.K."/>
            <person name="Solomon K.V."/>
            <person name="De Groot R."/>
            <person name="Kuo A."/>
            <person name="Mondo S.J."/>
            <person name="Salamov A.A."/>
            <person name="Labutti K."/>
            <person name="Zhao Z."/>
            <person name="Chiniquy J."/>
            <person name="Barry K."/>
            <person name="Brewer H.M."/>
            <person name="Purvine S.O."/>
            <person name="Wright A.T."/>
            <person name="Boxma B."/>
            <person name="Van Alen T."/>
            <person name="Hackstein J.H."/>
            <person name="Baker S.E."/>
            <person name="Grigoriev I.V."/>
            <person name="O'Malley M.A."/>
        </authorList>
    </citation>
    <scope>NUCLEOTIDE SEQUENCE [LARGE SCALE GENOMIC DNA]</scope>
    <source>
        <strain evidence="4 5">G1</strain>
    </source>
</reference>
<feature type="domain" description="CBM1" evidence="3">
    <location>
        <begin position="708"/>
        <end position="744"/>
    </location>
</feature>
<comment type="caution">
    <text evidence="4">The sequence shown here is derived from an EMBL/GenBank/DDBJ whole genome shotgun (WGS) entry which is preliminary data.</text>
</comment>
<dbReference type="InterPro" id="IPR035971">
    <property type="entry name" value="CBD_sf"/>
</dbReference>
<name>A0A1Y2BUR3_9FUNG</name>
<dbReference type="PANTHER" id="PTHR22917:SF6">
    <property type="entry name" value="EG:8D8.2 PROTEIN-RELATED"/>
    <property type="match status" value="1"/>
</dbReference>
<accession>A0A1Y2BUR3</accession>
<evidence type="ECO:0000256" key="2">
    <source>
        <dbReference type="SAM" id="SignalP"/>
    </source>
</evidence>
<dbReference type="GO" id="GO:0030248">
    <property type="term" value="F:cellulose binding"/>
    <property type="evidence" value="ECO:0007669"/>
    <property type="project" value="InterPro"/>
</dbReference>
<dbReference type="InterPro" id="IPR000254">
    <property type="entry name" value="CBD"/>
</dbReference>
<dbReference type="PROSITE" id="PS51164">
    <property type="entry name" value="CBM1_2"/>
    <property type="match status" value="1"/>
</dbReference>
<dbReference type="SUPFAM" id="SSF57180">
    <property type="entry name" value="Cellulose-binding domain"/>
    <property type="match status" value="1"/>
</dbReference>
<dbReference type="SMART" id="SM00236">
    <property type="entry name" value="fCBD"/>
    <property type="match status" value="1"/>
</dbReference>